<dbReference type="EMBL" id="FOTQ01000001">
    <property type="protein sequence ID" value="SFL64422.1"/>
    <property type="molecule type" value="Genomic_DNA"/>
</dbReference>
<keyword evidence="1" id="KW-0812">Transmembrane</keyword>
<keyword evidence="1" id="KW-1133">Transmembrane helix</keyword>
<name>A0A1I4JCW1_9RHOB</name>
<sequence length="286" mass="30470">MVETIGNPLSWGAKALSGLGHAAHDVAEGMSSDARVSPRVHALHLNDIRKALKLGLADLGRSRSDVMMLVMIYPLIGLALTLVAFNSALIPLVFPMAAGFALLGPLAAVALYEMSRQYEAGEDVTWVSALVSLRSRVFGPIMVLGLYLLGFYAIWMVVALEIYGAIMGPELPKTLTGMLREVLTTPAGWTLIWVGCGVGFVFAAVVLVTTIVSFPMLVDHPFGLPVAVATSIRVAVKNPLVTAAWGFVVAACLVIGSVPFFIGLVIALPVLGHATWHLYRMAVSYD</sequence>
<evidence type="ECO:0000313" key="2">
    <source>
        <dbReference type="EMBL" id="SFL64422.1"/>
    </source>
</evidence>
<feature type="transmembrane region" description="Helical" evidence="1">
    <location>
        <begin position="141"/>
        <end position="166"/>
    </location>
</feature>
<evidence type="ECO:0000313" key="3">
    <source>
        <dbReference type="Proteomes" id="UP000199144"/>
    </source>
</evidence>
<dbReference type="RefSeq" id="WP_093091389.1">
    <property type="nucleotide sequence ID" value="NZ_FOTQ01000001.1"/>
</dbReference>
<accession>A0A1I4JCW1</accession>
<keyword evidence="3" id="KW-1185">Reference proteome</keyword>
<gene>
    <name evidence="2" type="ORF">SAMN04488042_101974</name>
</gene>
<evidence type="ECO:0000256" key="1">
    <source>
        <dbReference type="SAM" id="Phobius"/>
    </source>
</evidence>
<dbReference type="AlphaFoldDB" id="A0A1I4JCW1"/>
<feature type="transmembrane region" description="Helical" evidence="1">
    <location>
        <begin position="187"/>
        <end position="214"/>
    </location>
</feature>
<organism evidence="2 3">
    <name type="scientific">Shimia aestuarii</name>
    <dbReference type="NCBI Taxonomy" id="254406"/>
    <lineage>
        <taxon>Bacteria</taxon>
        <taxon>Pseudomonadati</taxon>
        <taxon>Pseudomonadota</taxon>
        <taxon>Alphaproteobacteria</taxon>
        <taxon>Rhodobacterales</taxon>
        <taxon>Roseobacteraceae</taxon>
    </lineage>
</organism>
<dbReference type="Pfam" id="PF09955">
    <property type="entry name" value="DUF2189"/>
    <property type="match status" value="1"/>
</dbReference>
<keyword evidence="1" id="KW-0472">Membrane</keyword>
<feature type="transmembrane region" description="Helical" evidence="1">
    <location>
        <begin position="92"/>
        <end position="112"/>
    </location>
</feature>
<feature type="transmembrane region" description="Helical" evidence="1">
    <location>
        <begin position="66"/>
        <end position="85"/>
    </location>
</feature>
<proteinExistence type="predicted"/>
<dbReference type="OrthoDB" id="9809543at2"/>
<dbReference type="Proteomes" id="UP000199144">
    <property type="component" value="Unassembled WGS sequence"/>
</dbReference>
<dbReference type="InterPro" id="IPR018692">
    <property type="entry name" value="DUF2189"/>
</dbReference>
<dbReference type="STRING" id="254406.SAMN04488042_101974"/>
<reference evidence="2 3" key="1">
    <citation type="submission" date="2016-10" db="EMBL/GenBank/DDBJ databases">
        <authorList>
            <person name="de Groot N.N."/>
        </authorList>
    </citation>
    <scope>NUCLEOTIDE SEQUENCE [LARGE SCALE GENOMIC DNA]</scope>
    <source>
        <strain evidence="2 3">DSM 15283</strain>
    </source>
</reference>
<feature type="transmembrane region" description="Helical" evidence="1">
    <location>
        <begin position="243"/>
        <end position="271"/>
    </location>
</feature>
<protein>
    <submittedName>
        <fullName evidence="2">Uncharacterized membrane protein</fullName>
    </submittedName>
</protein>